<feature type="region of interest" description="Disordered" evidence="1">
    <location>
        <begin position="386"/>
        <end position="407"/>
    </location>
</feature>
<feature type="compositionally biased region" description="Polar residues" evidence="1">
    <location>
        <begin position="387"/>
        <end position="396"/>
    </location>
</feature>
<dbReference type="EMBL" id="RQTK01000054">
    <property type="protein sequence ID" value="RUS89502.1"/>
    <property type="molecule type" value="Genomic_DNA"/>
</dbReference>
<feature type="region of interest" description="Disordered" evidence="1">
    <location>
        <begin position="1"/>
        <end position="116"/>
    </location>
</feature>
<dbReference type="Proteomes" id="UP000271974">
    <property type="component" value="Unassembled WGS sequence"/>
</dbReference>
<evidence type="ECO:0000256" key="1">
    <source>
        <dbReference type="SAM" id="MobiDB-lite"/>
    </source>
</evidence>
<dbReference type="AlphaFoldDB" id="A0A3S0ZYV3"/>
<protein>
    <submittedName>
        <fullName evidence="2">Uncharacterized protein</fullName>
    </submittedName>
</protein>
<sequence>MMGRKTSVSGSKTPAAKQGKPTETSKAPKRQQRKPAPVVLSNGIKKKPVKSKPGFSLYPAGSKAEGDQQAAAAESARAGSSTKPGSRAQEKIEPSTEVVSQMQLQEEKAKSSQASSFYIPTADIEDSIHGQECDDFPVSAPFNKRLVSSTPDPERLVEAECEDQYSTAVETEGPLASASPRALVAPPEDSPQMIPERDVTTEAPVIPPDSTGLAATVAKGLAEKLKLQREAAHLNKRSQPGNSSHSEKAKQTKSGPLWKQKHQKWQEELEQYKKNQVVHPLGSERNNGDILNSTEASEIVIEPSPLGPMTKAEWISDSRPSQAAKSGASKSATDNHTKGQYASSNAQNIVGMNEMRKSIEDSGIQSIEVSTSAVSAVKANLSVPAQLPTTQSSVHAEQSDYLPQITT</sequence>
<feature type="region of interest" description="Disordered" evidence="1">
    <location>
        <begin position="162"/>
        <end position="195"/>
    </location>
</feature>
<feature type="compositionally biased region" description="Polar residues" evidence="1">
    <location>
        <begin position="338"/>
        <end position="349"/>
    </location>
</feature>
<feature type="region of interest" description="Disordered" evidence="1">
    <location>
        <begin position="228"/>
        <end position="349"/>
    </location>
</feature>
<evidence type="ECO:0000313" key="2">
    <source>
        <dbReference type="EMBL" id="RUS89502.1"/>
    </source>
</evidence>
<proteinExistence type="predicted"/>
<feature type="compositionally biased region" description="Basic and acidic residues" evidence="1">
    <location>
        <begin position="264"/>
        <end position="273"/>
    </location>
</feature>
<feature type="compositionally biased region" description="Low complexity" evidence="1">
    <location>
        <begin position="67"/>
        <end position="80"/>
    </location>
</feature>
<feature type="compositionally biased region" description="Low complexity" evidence="1">
    <location>
        <begin position="321"/>
        <end position="332"/>
    </location>
</feature>
<reference evidence="2 3" key="1">
    <citation type="submission" date="2019-01" db="EMBL/GenBank/DDBJ databases">
        <title>A draft genome assembly of the solar-powered sea slug Elysia chlorotica.</title>
        <authorList>
            <person name="Cai H."/>
            <person name="Li Q."/>
            <person name="Fang X."/>
            <person name="Li J."/>
            <person name="Curtis N.E."/>
            <person name="Altenburger A."/>
            <person name="Shibata T."/>
            <person name="Feng M."/>
            <person name="Maeda T."/>
            <person name="Schwartz J.A."/>
            <person name="Shigenobu S."/>
            <person name="Lundholm N."/>
            <person name="Nishiyama T."/>
            <person name="Yang H."/>
            <person name="Hasebe M."/>
            <person name="Li S."/>
            <person name="Pierce S.K."/>
            <person name="Wang J."/>
        </authorList>
    </citation>
    <scope>NUCLEOTIDE SEQUENCE [LARGE SCALE GENOMIC DNA]</scope>
    <source>
        <strain evidence="2">EC2010</strain>
        <tissue evidence="2">Whole organism of an adult</tissue>
    </source>
</reference>
<feature type="compositionally biased region" description="Polar residues" evidence="1">
    <location>
        <begin position="1"/>
        <end position="12"/>
    </location>
</feature>
<name>A0A3S0ZYV3_ELYCH</name>
<comment type="caution">
    <text evidence="2">The sequence shown here is derived from an EMBL/GenBank/DDBJ whole genome shotgun (WGS) entry which is preliminary data.</text>
</comment>
<organism evidence="2 3">
    <name type="scientific">Elysia chlorotica</name>
    <name type="common">Eastern emerald elysia</name>
    <name type="synonym">Sea slug</name>
    <dbReference type="NCBI Taxonomy" id="188477"/>
    <lineage>
        <taxon>Eukaryota</taxon>
        <taxon>Metazoa</taxon>
        <taxon>Spiralia</taxon>
        <taxon>Lophotrochozoa</taxon>
        <taxon>Mollusca</taxon>
        <taxon>Gastropoda</taxon>
        <taxon>Heterobranchia</taxon>
        <taxon>Euthyneura</taxon>
        <taxon>Panpulmonata</taxon>
        <taxon>Sacoglossa</taxon>
        <taxon>Placobranchoidea</taxon>
        <taxon>Plakobranchidae</taxon>
        <taxon>Elysia</taxon>
    </lineage>
</organism>
<keyword evidence="3" id="KW-1185">Reference proteome</keyword>
<evidence type="ECO:0000313" key="3">
    <source>
        <dbReference type="Proteomes" id="UP000271974"/>
    </source>
</evidence>
<gene>
    <name evidence="2" type="ORF">EGW08_002735</name>
</gene>
<accession>A0A3S0ZYV3</accession>